<dbReference type="OrthoDB" id="5931117at2759"/>
<proteinExistence type="predicted"/>
<feature type="compositionally biased region" description="Low complexity" evidence="1">
    <location>
        <begin position="10"/>
        <end position="22"/>
    </location>
</feature>
<reference evidence="2 3" key="1">
    <citation type="submission" date="2015-01" db="EMBL/GenBank/DDBJ databases">
        <title>Evolution of Trichinella species and genotypes.</title>
        <authorList>
            <person name="Korhonen P.K."/>
            <person name="Edoardo P."/>
            <person name="Giuseppe L.R."/>
            <person name="Gasser R.B."/>
        </authorList>
    </citation>
    <scope>NUCLEOTIDE SEQUENCE [LARGE SCALE GENOMIC DNA]</scope>
    <source>
        <strain evidence="2">ISS3</strain>
    </source>
</reference>
<feature type="non-terminal residue" evidence="2">
    <location>
        <position position="47"/>
    </location>
</feature>
<keyword evidence="3" id="KW-1185">Reference proteome</keyword>
<protein>
    <submittedName>
        <fullName evidence="2">Uncharacterized protein</fullName>
    </submittedName>
</protein>
<gene>
    <name evidence="2" type="ORF">T01_12542</name>
</gene>
<feature type="region of interest" description="Disordered" evidence="1">
    <location>
        <begin position="1"/>
        <end position="47"/>
    </location>
</feature>
<dbReference type="AlphaFoldDB" id="A0A0V0YQ95"/>
<accession>A0A0V0YQ95</accession>
<sequence length="47" mass="5040">MKEPMMRLATSVHSTGSTSSASFRHMPGLQTPKADFLGSRHVSPPGQ</sequence>
<evidence type="ECO:0000313" key="2">
    <source>
        <dbReference type="EMBL" id="KRY02342.1"/>
    </source>
</evidence>
<organism evidence="2 3">
    <name type="scientific">Trichinella spiralis</name>
    <name type="common">Trichina worm</name>
    <dbReference type="NCBI Taxonomy" id="6334"/>
    <lineage>
        <taxon>Eukaryota</taxon>
        <taxon>Metazoa</taxon>
        <taxon>Ecdysozoa</taxon>
        <taxon>Nematoda</taxon>
        <taxon>Enoplea</taxon>
        <taxon>Dorylaimia</taxon>
        <taxon>Trichinellida</taxon>
        <taxon>Trichinellidae</taxon>
        <taxon>Trichinella</taxon>
    </lineage>
</organism>
<dbReference type="EMBL" id="JYDH01006317">
    <property type="protein sequence ID" value="KRY02342.1"/>
    <property type="molecule type" value="Genomic_DNA"/>
</dbReference>
<dbReference type="Proteomes" id="UP000054776">
    <property type="component" value="Unassembled WGS sequence"/>
</dbReference>
<comment type="caution">
    <text evidence="2">The sequence shown here is derived from an EMBL/GenBank/DDBJ whole genome shotgun (WGS) entry which is preliminary data.</text>
</comment>
<name>A0A0V0YQ95_TRISP</name>
<evidence type="ECO:0000313" key="3">
    <source>
        <dbReference type="Proteomes" id="UP000054776"/>
    </source>
</evidence>
<dbReference type="InParanoid" id="A0A0V0YQ95"/>
<evidence type="ECO:0000256" key="1">
    <source>
        <dbReference type="SAM" id="MobiDB-lite"/>
    </source>
</evidence>